<evidence type="ECO:0000313" key="16">
    <source>
        <dbReference type="Proteomes" id="UP000199662"/>
    </source>
</evidence>
<comment type="catalytic activity">
    <reaction evidence="11 12">
        <text>L-glutamine + H2O = L-glutamate + NH4(+)</text>
        <dbReference type="Rhea" id="RHEA:15889"/>
        <dbReference type="ChEBI" id="CHEBI:15377"/>
        <dbReference type="ChEBI" id="CHEBI:28938"/>
        <dbReference type="ChEBI" id="CHEBI:29985"/>
        <dbReference type="ChEBI" id="CHEBI:58359"/>
        <dbReference type="EC" id="3.5.1.2"/>
    </reaction>
</comment>
<sequence>MIAIIDYGVGNLFSVEKAFVKLGADVIVTSDAEEITKADKIVLPGVGAFGDCMQNLIGSGLIPTILDAVATGKPFLGICVGLQILFDGSEESPGIAGLGIIKGMVKKIYAPALKIPHMGWNSLEVGADSPLFHSLPKSPYVYFVHSYYAVPEDPSVITAVTEYGQQVTAAVAQKNIQATQFHPEKSGDIGLLILKNFIKSV</sequence>
<evidence type="ECO:0000256" key="8">
    <source>
        <dbReference type="ARBA" id="ARBA00023102"/>
    </source>
</evidence>
<dbReference type="Gene3D" id="3.40.50.880">
    <property type="match status" value="1"/>
</dbReference>
<evidence type="ECO:0000256" key="7">
    <source>
        <dbReference type="ARBA" id="ARBA00022962"/>
    </source>
</evidence>
<evidence type="ECO:0000256" key="2">
    <source>
        <dbReference type="ARBA" id="ARBA00005091"/>
    </source>
</evidence>
<dbReference type="GO" id="GO:0005737">
    <property type="term" value="C:cytoplasm"/>
    <property type="evidence" value="ECO:0007669"/>
    <property type="project" value="UniProtKB-SubCell"/>
</dbReference>
<dbReference type="InterPro" id="IPR029062">
    <property type="entry name" value="Class_I_gatase-like"/>
</dbReference>
<dbReference type="EC" id="3.5.1.2" evidence="12"/>
<comment type="subcellular location">
    <subcellularLocation>
        <location evidence="1 12">Cytoplasm</location>
    </subcellularLocation>
</comment>
<feature type="active site" description="Nucleophile" evidence="12 13">
    <location>
        <position position="79"/>
    </location>
</feature>
<dbReference type="PIRSF" id="PIRSF000495">
    <property type="entry name" value="Amidotransf_hisH"/>
    <property type="match status" value="1"/>
</dbReference>
<keyword evidence="6 12" id="KW-0378">Hydrolase</keyword>
<evidence type="ECO:0000259" key="14">
    <source>
        <dbReference type="Pfam" id="PF00117"/>
    </source>
</evidence>
<comment type="subunit">
    <text evidence="3 12">Heterodimer of HisH and HisF.</text>
</comment>
<evidence type="ECO:0000256" key="10">
    <source>
        <dbReference type="ARBA" id="ARBA00047838"/>
    </source>
</evidence>
<evidence type="ECO:0000256" key="6">
    <source>
        <dbReference type="ARBA" id="ARBA00022801"/>
    </source>
</evidence>
<feature type="domain" description="Glutamine amidotransferase" evidence="14">
    <location>
        <begin position="4"/>
        <end position="197"/>
    </location>
</feature>
<dbReference type="PANTHER" id="PTHR42701:SF1">
    <property type="entry name" value="IMIDAZOLE GLYCEROL PHOSPHATE SYNTHASE SUBUNIT HISH"/>
    <property type="match status" value="1"/>
</dbReference>
<dbReference type="CDD" id="cd01748">
    <property type="entry name" value="GATase1_IGP_Synthase"/>
    <property type="match status" value="1"/>
</dbReference>
<dbReference type="PANTHER" id="PTHR42701">
    <property type="entry name" value="IMIDAZOLE GLYCEROL PHOSPHATE SYNTHASE SUBUNIT HISH"/>
    <property type="match status" value="1"/>
</dbReference>
<feature type="active site" evidence="12 13">
    <location>
        <position position="182"/>
    </location>
</feature>
<organism evidence="15 16">
    <name type="scientific">Propionispira arboris</name>
    <dbReference type="NCBI Taxonomy" id="84035"/>
    <lineage>
        <taxon>Bacteria</taxon>
        <taxon>Bacillati</taxon>
        <taxon>Bacillota</taxon>
        <taxon>Negativicutes</taxon>
        <taxon>Selenomonadales</taxon>
        <taxon>Selenomonadaceae</taxon>
        <taxon>Propionispira</taxon>
    </lineage>
</organism>
<dbReference type="GO" id="GO:0016829">
    <property type="term" value="F:lyase activity"/>
    <property type="evidence" value="ECO:0007669"/>
    <property type="project" value="UniProtKB-KW"/>
</dbReference>
<reference evidence="15 16" key="1">
    <citation type="submission" date="2016-10" db="EMBL/GenBank/DDBJ databases">
        <authorList>
            <person name="de Groot N.N."/>
        </authorList>
    </citation>
    <scope>NUCLEOTIDE SEQUENCE [LARGE SCALE GENOMIC DNA]</scope>
    <source>
        <strain evidence="15 16">DSM 2179</strain>
    </source>
</reference>
<accession>A0A1H6UX22</accession>
<dbReference type="GO" id="GO:0000105">
    <property type="term" value="P:L-histidine biosynthetic process"/>
    <property type="evidence" value="ECO:0007669"/>
    <property type="project" value="UniProtKB-UniRule"/>
</dbReference>
<name>A0A1H6UX22_9FIRM</name>
<evidence type="ECO:0000256" key="11">
    <source>
        <dbReference type="ARBA" id="ARBA00049534"/>
    </source>
</evidence>
<dbReference type="SUPFAM" id="SSF52317">
    <property type="entry name" value="Class I glutamine amidotransferase-like"/>
    <property type="match status" value="1"/>
</dbReference>
<dbReference type="InterPro" id="IPR017926">
    <property type="entry name" value="GATASE"/>
</dbReference>
<comment type="pathway">
    <text evidence="2 12">Amino-acid biosynthesis; L-histidine biosynthesis; L-histidine from 5-phospho-alpha-D-ribose 1-diphosphate: step 5/9.</text>
</comment>
<dbReference type="Proteomes" id="UP000199662">
    <property type="component" value="Unassembled WGS sequence"/>
</dbReference>
<evidence type="ECO:0000256" key="12">
    <source>
        <dbReference type="HAMAP-Rule" id="MF_00278"/>
    </source>
</evidence>
<keyword evidence="16" id="KW-1185">Reference proteome</keyword>
<evidence type="ECO:0000256" key="1">
    <source>
        <dbReference type="ARBA" id="ARBA00004496"/>
    </source>
</evidence>
<keyword evidence="4 12" id="KW-0963">Cytoplasm</keyword>
<dbReference type="GO" id="GO:0004359">
    <property type="term" value="F:glutaminase activity"/>
    <property type="evidence" value="ECO:0007669"/>
    <property type="project" value="UniProtKB-EC"/>
</dbReference>
<dbReference type="PROSITE" id="PS51273">
    <property type="entry name" value="GATASE_TYPE_1"/>
    <property type="match status" value="1"/>
</dbReference>
<dbReference type="Pfam" id="PF00117">
    <property type="entry name" value="GATase"/>
    <property type="match status" value="1"/>
</dbReference>
<evidence type="ECO:0000256" key="3">
    <source>
        <dbReference type="ARBA" id="ARBA00011152"/>
    </source>
</evidence>
<evidence type="ECO:0000256" key="4">
    <source>
        <dbReference type="ARBA" id="ARBA00022490"/>
    </source>
</evidence>
<dbReference type="RefSeq" id="WP_091828799.1">
    <property type="nucleotide sequence ID" value="NZ_FNZK01000002.1"/>
</dbReference>
<protein>
    <recommendedName>
        <fullName evidence="12">Imidazole glycerol phosphate synthase subunit HisH</fullName>
        <ecNumber evidence="12">4.3.2.10</ecNumber>
    </recommendedName>
    <alternativeName>
        <fullName evidence="12">IGP synthase glutaminase subunit</fullName>
        <ecNumber evidence="12">3.5.1.2</ecNumber>
    </alternativeName>
    <alternativeName>
        <fullName evidence="12">IGP synthase subunit HisH</fullName>
    </alternativeName>
    <alternativeName>
        <fullName evidence="12">ImGP synthase subunit HisH</fullName>
        <shortName evidence="12">IGPS subunit HisH</shortName>
    </alternativeName>
</protein>
<evidence type="ECO:0000256" key="9">
    <source>
        <dbReference type="ARBA" id="ARBA00023239"/>
    </source>
</evidence>
<dbReference type="NCBIfam" id="TIGR01855">
    <property type="entry name" value="IMP_synth_hisH"/>
    <property type="match status" value="1"/>
</dbReference>
<gene>
    <name evidence="12" type="primary">hisH</name>
    <name evidence="15" type="ORF">SAMN05660742_10249</name>
</gene>
<comment type="function">
    <text evidence="12">IGPS catalyzes the conversion of PRFAR and glutamine to IGP, AICAR and glutamate. The HisH subunit catalyzes the hydrolysis of glutamine to glutamate and ammonia as part of the synthesis of IGP and AICAR. The resulting ammonia molecule is channeled to the active site of HisF.</text>
</comment>
<dbReference type="STRING" id="84035.SAMN05660742_10249"/>
<dbReference type="GO" id="GO:0000107">
    <property type="term" value="F:imidazoleglycerol-phosphate synthase activity"/>
    <property type="evidence" value="ECO:0007669"/>
    <property type="project" value="UniProtKB-UniRule"/>
</dbReference>
<dbReference type="EMBL" id="FNZK01000002">
    <property type="protein sequence ID" value="SEI95204.1"/>
    <property type="molecule type" value="Genomic_DNA"/>
</dbReference>
<feature type="active site" evidence="12 13">
    <location>
        <position position="184"/>
    </location>
</feature>
<keyword evidence="9 12" id="KW-0456">Lyase</keyword>
<dbReference type="EC" id="4.3.2.10" evidence="12"/>
<dbReference type="FunFam" id="3.40.50.880:FF:000009">
    <property type="entry name" value="Imidazole glycerol phosphate synthase subunit HisH"/>
    <property type="match status" value="1"/>
</dbReference>
<proteinExistence type="inferred from homology"/>
<keyword evidence="15" id="KW-0808">Transferase</keyword>
<keyword evidence="7 12" id="KW-0315">Glutamine amidotransferase</keyword>
<dbReference type="AlphaFoldDB" id="A0A1H6UX22"/>
<keyword evidence="8 12" id="KW-0368">Histidine biosynthesis</keyword>
<evidence type="ECO:0000256" key="13">
    <source>
        <dbReference type="PIRSR" id="PIRSR000495-1"/>
    </source>
</evidence>
<keyword evidence="5 12" id="KW-0028">Amino-acid biosynthesis</keyword>
<dbReference type="HAMAP" id="MF_00278">
    <property type="entry name" value="HisH"/>
    <property type="match status" value="1"/>
</dbReference>
<comment type="catalytic activity">
    <reaction evidence="10 12">
        <text>5-[(5-phospho-1-deoxy-D-ribulos-1-ylimino)methylamino]-1-(5-phospho-beta-D-ribosyl)imidazole-4-carboxamide + L-glutamine = D-erythro-1-(imidazol-4-yl)glycerol 3-phosphate + 5-amino-1-(5-phospho-beta-D-ribosyl)imidazole-4-carboxamide + L-glutamate + H(+)</text>
        <dbReference type="Rhea" id="RHEA:24793"/>
        <dbReference type="ChEBI" id="CHEBI:15378"/>
        <dbReference type="ChEBI" id="CHEBI:29985"/>
        <dbReference type="ChEBI" id="CHEBI:58278"/>
        <dbReference type="ChEBI" id="CHEBI:58359"/>
        <dbReference type="ChEBI" id="CHEBI:58475"/>
        <dbReference type="ChEBI" id="CHEBI:58525"/>
        <dbReference type="EC" id="4.3.2.10"/>
    </reaction>
</comment>
<evidence type="ECO:0000313" key="15">
    <source>
        <dbReference type="EMBL" id="SEI95204.1"/>
    </source>
</evidence>
<dbReference type="InterPro" id="IPR010139">
    <property type="entry name" value="Imidazole-glycPsynth_HisH"/>
</dbReference>
<evidence type="ECO:0000256" key="5">
    <source>
        <dbReference type="ARBA" id="ARBA00022605"/>
    </source>
</evidence>
<dbReference type="UniPathway" id="UPA00031">
    <property type="reaction ID" value="UER00010"/>
</dbReference>